<reference evidence="1 2" key="1">
    <citation type="submission" date="2020-04" db="EMBL/GenBank/DDBJ databases">
        <title>Perkinsus olseni comparative genomics.</title>
        <authorList>
            <person name="Bogema D.R."/>
        </authorList>
    </citation>
    <scope>NUCLEOTIDE SEQUENCE [LARGE SCALE GENOMIC DNA]</scope>
    <source>
        <strain evidence="1">ATCC PRA-205</strain>
    </source>
</reference>
<sequence>VTRTFGHRSSESVISCIEAGTSVEVPQPERPYRQASHRMAFPLHPRCLMCNHLWERL</sequence>
<dbReference type="EMBL" id="JABANM010034701">
    <property type="protein sequence ID" value="KAF4699209.1"/>
    <property type="molecule type" value="Genomic_DNA"/>
</dbReference>
<name>A0A7J6PSQ6_PEROL</name>
<evidence type="ECO:0000313" key="1">
    <source>
        <dbReference type="EMBL" id="KAF4699209.1"/>
    </source>
</evidence>
<protein>
    <submittedName>
        <fullName evidence="1">Uncharacterized protein</fullName>
    </submittedName>
</protein>
<evidence type="ECO:0000313" key="2">
    <source>
        <dbReference type="Proteomes" id="UP000574390"/>
    </source>
</evidence>
<accession>A0A7J6PSQ6</accession>
<comment type="caution">
    <text evidence="1">The sequence shown here is derived from an EMBL/GenBank/DDBJ whole genome shotgun (WGS) entry which is preliminary data.</text>
</comment>
<dbReference type="AlphaFoldDB" id="A0A7J6PSQ6"/>
<organism evidence="1 2">
    <name type="scientific">Perkinsus olseni</name>
    <name type="common">Perkinsus atlanticus</name>
    <dbReference type="NCBI Taxonomy" id="32597"/>
    <lineage>
        <taxon>Eukaryota</taxon>
        <taxon>Sar</taxon>
        <taxon>Alveolata</taxon>
        <taxon>Perkinsozoa</taxon>
        <taxon>Perkinsea</taxon>
        <taxon>Perkinsida</taxon>
        <taxon>Perkinsidae</taxon>
        <taxon>Perkinsus</taxon>
    </lineage>
</organism>
<gene>
    <name evidence="1" type="ORF">FOZ62_014820</name>
</gene>
<feature type="non-terminal residue" evidence="1">
    <location>
        <position position="1"/>
    </location>
</feature>
<proteinExistence type="predicted"/>
<dbReference type="Proteomes" id="UP000574390">
    <property type="component" value="Unassembled WGS sequence"/>
</dbReference>